<gene>
    <name evidence="1" type="ORF">BZG02_11255</name>
</gene>
<evidence type="ECO:0000313" key="1">
    <source>
        <dbReference type="EMBL" id="PKQ62772.1"/>
    </source>
</evidence>
<protein>
    <recommendedName>
        <fullName evidence="3">Pilus formation protein N-terminal domain-containing protein</fullName>
    </recommendedName>
</protein>
<comment type="caution">
    <text evidence="1">The sequence shown here is derived from an EMBL/GenBank/DDBJ whole genome shotgun (WGS) entry which is preliminary data.</text>
</comment>
<name>A0A2N3HXI4_9BACT</name>
<reference evidence="1 2" key="1">
    <citation type="journal article" date="2017" name="Front. Microbiol.">
        <title>Labilibaculum manganireducens gen. nov., sp. nov. and Labilibaculum filiforme sp. nov., Novel Bacteroidetes Isolated from Subsurface Sediments of the Baltic Sea.</title>
        <authorList>
            <person name="Vandieken V."/>
            <person name="Marshall I.P."/>
            <person name="Niemann H."/>
            <person name="Engelen B."/>
            <person name="Cypionka H."/>
        </authorList>
    </citation>
    <scope>NUCLEOTIDE SEQUENCE [LARGE SCALE GENOMIC DNA]</scope>
    <source>
        <strain evidence="1 2">59.16B</strain>
    </source>
</reference>
<evidence type="ECO:0008006" key="3">
    <source>
        <dbReference type="Google" id="ProtNLM"/>
    </source>
</evidence>
<accession>A0A2N3HXI4</accession>
<proteinExistence type="predicted"/>
<keyword evidence="2" id="KW-1185">Reference proteome</keyword>
<dbReference type="AlphaFoldDB" id="A0A2N3HXI4"/>
<dbReference type="EMBL" id="MVDD01000007">
    <property type="protein sequence ID" value="PKQ62772.1"/>
    <property type="molecule type" value="Genomic_DNA"/>
</dbReference>
<dbReference type="Proteomes" id="UP000233535">
    <property type="component" value="Unassembled WGS sequence"/>
</dbReference>
<evidence type="ECO:0000313" key="2">
    <source>
        <dbReference type="Proteomes" id="UP000233535"/>
    </source>
</evidence>
<organism evidence="1 2">
    <name type="scientific">Labilibaculum filiforme</name>
    <dbReference type="NCBI Taxonomy" id="1940526"/>
    <lineage>
        <taxon>Bacteria</taxon>
        <taxon>Pseudomonadati</taxon>
        <taxon>Bacteroidota</taxon>
        <taxon>Bacteroidia</taxon>
        <taxon>Marinilabiliales</taxon>
        <taxon>Marinifilaceae</taxon>
        <taxon>Labilibaculum</taxon>
    </lineage>
</organism>
<sequence length="335" mass="37525">MVLQFEFENLKLKQMKLLNKLLFLLIMVLPLGFTSCDDNDDDNDILPTEEVPELVLEKSTVDIEVANISNVNITQGGGEYHAFSSNPDVVSVILEDNILKLSALKRGRTSIVISDKNSQYKELSVVAFYNTLSIENSEINVEIPLGHSKTMRIPITQGNGDYKVNTESEIVSASIENDSEIVIVANKEGKATITLTDSYGLSLSIPVTISTTTIPYNTAELEEIMANEESRYIYNTKDMHEYYLSEVSTNVDGTTMIGLDSSYGYYYKVYFSGDKSPGVKANGRLDIWLYFAQIKLNESVSVEIIKNDGTKVWGVYSYIRDEKLNFGHFCQSINL</sequence>